<dbReference type="Pfam" id="PF02624">
    <property type="entry name" value="YcaO"/>
    <property type="match status" value="1"/>
</dbReference>
<evidence type="ECO:0000313" key="3">
    <source>
        <dbReference type="Proteomes" id="UP001519331"/>
    </source>
</evidence>
<keyword evidence="2" id="KW-0687">Ribonucleoprotein</keyword>
<dbReference type="PANTHER" id="PTHR37809:SF1">
    <property type="entry name" value="RIBOSOMAL PROTEIN S12 METHYLTHIOTRANSFERASE ACCESSORY FACTOR YCAO"/>
    <property type="match status" value="1"/>
</dbReference>
<dbReference type="Gene3D" id="3.30.1330.230">
    <property type="match status" value="1"/>
</dbReference>
<dbReference type="PANTHER" id="PTHR37809">
    <property type="entry name" value="RIBOSOMAL PROTEIN S12 METHYLTHIOTRANSFERASE ACCESSORY FACTOR YCAO"/>
    <property type="match status" value="1"/>
</dbReference>
<name>A0ABS4T1E2_9MICC</name>
<keyword evidence="2" id="KW-0689">Ribosomal protein</keyword>
<sequence>MLEMDEFLLRTGSREIHRVSDGVPNPFLPGVMAEAAQCSVPTGLALHRHHLTSLPVGTLPGCEEISRAVPEPEADSYRAQRLQDFFAGAAAEEDFVGPVFGALGADIDIDVTSLVTAKSSGFMIKASENGHFVRPWGGHRTVYAEATRIGILEGIERLGAESPGDNLYAAVPEGARRIGPERFGLANEDWLIPHPEVRSWSTGESLLTGEEVALPTRLVYYHPQLDEHRWVQDSSNGCAIGGSDQEALLFGLLEAIERDAFLAAWYGGLALDEIRADSVTDPLSRVLLDRMALCGQEVRFFNATIGVEVPTVIAVCTEPGGSACVGAGSHPNAEKALHSALVEVASDFQVVAQHRREREDELATMLNDYSRVRSMEDHADMFAHPGARPLLAPWLDSNHRLTDLDALSRPGSGTSVAADLAQTLDACRAAELEPIAVRAQTPLADAVGARCWKVVVPGLIPIDFGFSYQRALRMPRLAQVAKKFNAGHGYSTEFAPYIVPHPFP</sequence>
<gene>
    <name evidence="2" type="ORF">JOF45_001292</name>
</gene>
<organism evidence="2 3">
    <name type="scientific">Nesterenkonia lacusekhoensis</name>
    <dbReference type="NCBI Taxonomy" id="150832"/>
    <lineage>
        <taxon>Bacteria</taxon>
        <taxon>Bacillati</taxon>
        <taxon>Actinomycetota</taxon>
        <taxon>Actinomycetes</taxon>
        <taxon>Micrococcales</taxon>
        <taxon>Micrococcaceae</taxon>
        <taxon>Nesterenkonia</taxon>
    </lineage>
</organism>
<dbReference type="Proteomes" id="UP001519331">
    <property type="component" value="Unassembled WGS sequence"/>
</dbReference>
<dbReference type="EMBL" id="JAGINX010000001">
    <property type="protein sequence ID" value="MBP2318273.1"/>
    <property type="molecule type" value="Genomic_DNA"/>
</dbReference>
<feature type="domain" description="YcaO" evidence="1">
    <location>
        <begin position="137"/>
        <end position="504"/>
    </location>
</feature>
<dbReference type="InterPro" id="IPR003776">
    <property type="entry name" value="YcaO-like_dom"/>
</dbReference>
<dbReference type="PROSITE" id="PS51664">
    <property type="entry name" value="YCAO"/>
    <property type="match status" value="1"/>
</dbReference>
<dbReference type="Gene3D" id="3.30.40.250">
    <property type="match status" value="1"/>
</dbReference>
<keyword evidence="3" id="KW-1185">Reference proteome</keyword>
<protein>
    <submittedName>
        <fullName evidence="2">Ribosomal protein S12 methylthiotransferase accessory factor</fullName>
    </submittedName>
</protein>
<comment type="caution">
    <text evidence="2">The sequence shown here is derived from an EMBL/GenBank/DDBJ whole genome shotgun (WGS) entry which is preliminary data.</text>
</comment>
<evidence type="ECO:0000259" key="1">
    <source>
        <dbReference type="PROSITE" id="PS51664"/>
    </source>
</evidence>
<evidence type="ECO:0000313" key="2">
    <source>
        <dbReference type="EMBL" id="MBP2318273.1"/>
    </source>
</evidence>
<dbReference type="Gene3D" id="3.30.160.660">
    <property type="match status" value="1"/>
</dbReference>
<reference evidence="2 3" key="1">
    <citation type="submission" date="2021-03" db="EMBL/GenBank/DDBJ databases">
        <title>Sequencing the genomes of 1000 actinobacteria strains.</title>
        <authorList>
            <person name="Klenk H.-P."/>
        </authorList>
    </citation>
    <scope>NUCLEOTIDE SEQUENCE [LARGE SCALE GENOMIC DNA]</scope>
    <source>
        <strain evidence="2 3">DSM 12544</strain>
    </source>
</reference>
<dbReference type="GO" id="GO:0005840">
    <property type="term" value="C:ribosome"/>
    <property type="evidence" value="ECO:0007669"/>
    <property type="project" value="UniProtKB-KW"/>
</dbReference>
<dbReference type="RefSeq" id="WP_210048632.1">
    <property type="nucleotide sequence ID" value="NZ_JAGINX010000001.1"/>
</dbReference>
<accession>A0ABS4T1E2</accession>
<proteinExistence type="predicted"/>